<reference evidence="1" key="1">
    <citation type="submission" date="2021-02" db="EMBL/GenBank/DDBJ databases">
        <authorList>
            <consortium name="DOE Joint Genome Institute"/>
            <person name="Ahrendt S."/>
            <person name="Looney B.P."/>
            <person name="Miyauchi S."/>
            <person name="Morin E."/>
            <person name="Drula E."/>
            <person name="Courty P.E."/>
            <person name="Chicoki N."/>
            <person name="Fauchery L."/>
            <person name="Kohler A."/>
            <person name="Kuo A."/>
            <person name="Labutti K."/>
            <person name="Pangilinan J."/>
            <person name="Lipzen A."/>
            <person name="Riley R."/>
            <person name="Andreopoulos W."/>
            <person name="He G."/>
            <person name="Johnson J."/>
            <person name="Barry K.W."/>
            <person name="Grigoriev I.V."/>
            <person name="Nagy L."/>
            <person name="Hibbett D."/>
            <person name="Henrissat B."/>
            <person name="Matheny P.B."/>
            <person name="Labbe J."/>
            <person name="Martin F."/>
        </authorList>
    </citation>
    <scope>NUCLEOTIDE SEQUENCE</scope>
    <source>
        <strain evidence="1">EC-137</strain>
    </source>
</reference>
<protein>
    <submittedName>
        <fullName evidence="1">Uncharacterized protein</fullName>
    </submittedName>
</protein>
<evidence type="ECO:0000313" key="2">
    <source>
        <dbReference type="Proteomes" id="UP000814128"/>
    </source>
</evidence>
<accession>A0ACB8QPA5</accession>
<dbReference type="EMBL" id="MU273525">
    <property type="protein sequence ID" value="KAI0033201.1"/>
    <property type="molecule type" value="Genomic_DNA"/>
</dbReference>
<proteinExistence type="predicted"/>
<dbReference type="Proteomes" id="UP000814128">
    <property type="component" value="Unassembled WGS sequence"/>
</dbReference>
<comment type="caution">
    <text evidence="1">The sequence shown here is derived from an EMBL/GenBank/DDBJ whole genome shotgun (WGS) entry which is preliminary data.</text>
</comment>
<sequence>MVANGISLSDTNGPAATGIFFQALELGIIISQSYSFWTRAEQHLNWLNGLVAYVTIIAMFQTCAAFYSFWKVIVLSSGFSDWPGVPWPDVIQPVVVRAMLVQALIPLTSILDLCDGSSGTDLSRLSLLAVASQVIFGVIVTSYFIISILATISVFHVSFETAASGGLAGQHTRVLSGPYIASLIIPTVLDAMITGTLLTVLVRVRKQVYAREMKRKIHSLIILLWEAALPPFLCALAGLIAYVYLTAHGKTSYWDMVLQNVLGKLYVISLFVTLNGQAELSQSNRSRANESTTRSDHQMDTRAPPLSTQIWVGSTGSSQEDYASP</sequence>
<organism evidence="1 2">
    <name type="scientific">Vararia minispora EC-137</name>
    <dbReference type="NCBI Taxonomy" id="1314806"/>
    <lineage>
        <taxon>Eukaryota</taxon>
        <taxon>Fungi</taxon>
        <taxon>Dikarya</taxon>
        <taxon>Basidiomycota</taxon>
        <taxon>Agaricomycotina</taxon>
        <taxon>Agaricomycetes</taxon>
        <taxon>Russulales</taxon>
        <taxon>Lachnocladiaceae</taxon>
        <taxon>Vararia</taxon>
    </lineage>
</organism>
<evidence type="ECO:0000313" key="1">
    <source>
        <dbReference type="EMBL" id="KAI0033201.1"/>
    </source>
</evidence>
<keyword evidence="2" id="KW-1185">Reference proteome</keyword>
<name>A0ACB8QPA5_9AGAM</name>
<reference evidence="1" key="2">
    <citation type="journal article" date="2022" name="New Phytol.">
        <title>Evolutionary transition to the ectomycorrhizal habit in the genomes of a hyperdiverse lineage of mushroom-forming fungi.</title>
        <authorList>
            <person name="Looney B."/>
            <person name="Miyauchi S."/>
            <person name="Morin E."/>
            <person name="Drula E."/>
            <person name="Courty P.E."/>
            <person name="Kohler A."/>
            <person name="Kuo A."/>
            <person name="LaButti K."/>
            <person name="Pangilinan J."/>
            <person name="Lipzen A."/>
            <person name="Riley R."/>
            <person name="Andreopoulos W."/>
            <person name="He G."/>
            <person name="Johnson J."/>
            <person name="Nolan M."/>
            <person name="Tritt A."/>
            <person name="Barry K.W."/>
            <person name="Grigoriev I.V."/>
            <person name="Nagy L.G."/>
            <person name="Hibbett D."/>
            <person name="Henrissat B."/>
            <person name="Matheny P.B."/>
            <person name="Labbe J."/>
            <person name="Martin F.M."/>
        </authorList>
    </citation>
    <scope>NUCLEOTIDE SEQUENCE</scope>
    <source>
        <strain evidence="1">EC-137</strain>
    </source>
</reference>
<gene>
    <name evidence="1" type="ORF">K488DRAFT_85122</name>
</gene>